<dbReference type="SUPFAM" id="SSF88723">
    <property type="entry name" value="PIN domain-like"/>
    <property type="match status" value="1"/>
</dbReference>
<gene>
    <name evidence="1" type="ORF">GCM10010529_12480</name>
</gene>
<dbReference type="Proteomes" id="UP001500236">
    <property type="component" value="Unassembled WGS sequence"/>
</dbReference>
<reference evidence="2" key="1">
    <citation type="journal article" date="2019" name="Int. J. Syst. Evol. Microbiol.">
        <title>The Global Catalogue of Microorganisms (GCM) 10K type strain sequencing project: providing services to taxonomists for standard genome sequencing and annotation.</title>
        <authorList>
            <consortium name="The Broad Institute Genomics Platform"/>
            <consortium name="The Broad Institute Genome Sequencing Center for Infectious Disease"/>
            <person name="Wu L."/>
            <person name="Ma J."/>
        </authorList>
    </citation>
    <scope>NUCLEOTIDE SEQUENCE [LARGE SCALE GENOMIC DNA]</scope>
    <source>
        <strain evidence="2">JCM 14309</strain>
    </source>
</reference>
<protein>
    <recommendedName>
        <fullName evidence="3">Type II toxin-antitoxin system VapC family toxin</fullName>
    </recommendedName>
</protein>
<dbReference type="Gene3D" id="3.40.50.1010">
    <property type="entry name" value="5'-nuclease"/>
    <property type="match status" value="1"/>
</dbReference>
<comment type="caution">
    <text evidence="1">The sequence shown here is derived from an EMBL/GenBank/DDBJ whole genome shotgun (WGS) entry which is preliminary data.</text>
</comment>
<organism evidence="1 2">
    <name type="scientific">Nesterenkonia aethiopica</name>
    <dbReference type="NCBI Taxonomy" id="269144"/>
    <lineage>
        <taxon>Bacteria</taxon>
        <taxon>Bacillati</taxon>
        <taxon>Actinomycetota</taxon>
        <taxon>Actinomycetes</taxon>
        <taxon>Micrococcales</taxon>
        <taxon>Micrococcaceae</taxon>
        <taxon>Nesterenkonia</taxon>
    </lineage>
</organism>
<dbReference type="EMBL" id="BAAAVT010000007">
    <property type="protein sequence ID" value="GAA3060335.1"/>
    <property type="molecule type" value="Genomic_DNA"/>
</dbReference>
<dbReference type="InterPro" id="IPR029060">
    <property type="entry name" value="PIN-like_dom_sf"/>
</dbReference>
<accession>A0ABP6LZ45</accession>
<keyword evidence="2" id="KW-1185">Reference proteome</keyword>
<evidence type="ECO:0000313" key="1">
    <source>
        <dbReference type="EMBL" id="GAA3060335.1"/>
    </source>
</evidence>
<sequence>MNAWASALSERHSRPILEIVQYLAGHALASSAVIHAPDQRPLRDALIAATVMVHQLTVVTRNVCDFEALDVPLIDPWGIGSSDRDPLDFRTRSE</sequence>
<evidence type="ECO:0008006" key="3">
    <source>
        <dbReference type="Google" id="ProtNLM"/>
    </source>
</evidence>
<name>A0ABP6LZ45_9MICC</name>
<proteinExistence type="predicted"/>
<evidence type="ECO:0000313" key="2">
    <source>
        <dbReference type="Proteomes" id="UP001500236"/>
    </source>
</evidence>